<sequence length="152" mass="16539">MSSICAEIVPHEAPVERDLGIWIQQTVGITLEDIIDASDNDDTVNSTRPGNKTQCIATSPPGPVCSQRRSCFRRVTPTIDPSCDDLNIVANINMIKINTSLRTCPEPASRPSSPTKRRRARGPELQHSLPPTHTTTSSVAIARMHKTSSVVV</sequence>
<evidence type="ECO:0000313" key="3">
    <source>
        <dbReference type="Proteomes" id="UP000756132"/>
    </source>
</evidence>
<accession>A0A9Q8PFW6</accession>
<dbReference type="Proteomes" id="UP000756132">
    <property type="component" value="Chromosome 9"/>
</dbReference>
<evidence type="ECO:0000256" key="1">
    <source>
        <dbReference type="SAM" id="MobiDB-lite"/>
    </source>
</evidence>
<gene>
    <name evidence="2" type="ORF">CLAFUR5_09049</name>
</gene>
<proteinExistence type="predicted"/>
<reference evidence="2" key="2">
    <citation type="journal article" date="2022" name="Microb. Genom.">
        <title>A chromosome-scale genome assembly of the tomato pathogen Cladosporium fulvum reveals a compartmentalized genome architecture and the presence of a dispensable chromosome.</title>
        <authorList>
            <person name="Zaccaron A.Z."/>
            <person name="Chen L.H."/>
            <person name="Samaras A."/>
            <person name="Stergiopoulos I."/>
        </authorList>
    </citation>
    <scope>NUCLEOTIDE SEQUENCE</scope>
    <source>
        <strain evidence="2">Race5_Kim</strain>
    </source>
</reference>
<dbReference type="GeneID" id="71988927"/>
<feature type="region of interest" description="Disordered" evidence="1">
    <location>
        <begin position="102"/>
        <end position="137"/>
    </location>
</feature>
<dbReference type="KEGG" id="ffu:CLAFUR5_09049"/>
<dbReference type="RefSeq" id="XP_047766028.1">
    <property type="nucleotide sequence ID" value="XM_047908197.1"/>
</dbReference>
<keyword evidence="3" id="KW-1185">Reference proteome</keyword>
<dbReference type="AlphaFoldDB" id="A0A9Q8PFW6"/>
<evidence type="ECO:0000313" key="2">
    <source>
        <dbReference type="EMBL" id="UJO21662.1"/>
    </source>
</evidence>
<reference evidence="2" key="1">
    <citation type="submission" date="2021-12" db="EMBL/GenBank/DDBJ databases">
        <authorList>
            <person name="Zaccaron A."/>
            <person name="Stergiopoulos I."/>
        </authorList>
    </citation>
    <scope>NUCLEOTIDE SEQUENCE</scope>
    <source>
        <strain evidence="2">Race5_Kim</strain>
    </source>
</reference>
<feature type="compositionally biased region" description="Low complexity" evidence="1">
    <location>
        <begin position="127"/>
        <end position="137"/>
    </location>
</feature>
<dbReference type="EMBL" id="CP090171">
    <property type="protein sequence ID" value="UJO21662.1"/>
    <property type="molecule type" value="Genomic_DNA"/>
</dbReference>
<organism evidence="2 3">
    <name type="scientific">Passalora fulva</name>
    <name type="common">Tomato leaf mold</name>
    <name type="synonym">Cladosporium fulvum</name>
    <dbReference type="NCBI Taxonomy" id="5499"/>
    <lineage>
        <taxon>Eukaryota</taxon>
        <taxon>Fungi</taxon>
        <taxon>Dikarya</taxon>
        <taxon>Ascomycota</taxon>
        <taxon>Pezizomycotina</taxon>
        <taxon>Dothideomycetes</taxon>
        <taxon>Dothideomycetidae</taxon>
        <taxon>Mycosphaerellales</taxon>
        <taxon>Mycosphaerellaceae</taxon>
        <taxon>Fulvia</taxon>
    </lineage>
</organism>
<protein>
    <submittedName>
        <fullName evidence="2">Uncharacterized protein</fullName>
    </submittedName>
</protein>
<name>A0A9Q8PFW6_PASFU</name>